<organism evidence="2 3">
    <name type="scientific">Clydaea vesicula</name>
    <dbReference type="NCBI Taxonomy" id="447962"/>
    <lineage>
        <taxon>Eukaryota</taxon>
        <taxon>Fungi</taxon>
        <taxon>Fungi incertae sedis</taxon>
        <taxon>Chytridiomycota</taxon>
        <taxon>Chytridiomycota incertae sedis</taxon>
        <taxon>Chytridiomycetes</taxon>
        <taxon>Lobulomycetales</taxon>
        <taxon>Lobulomycetaceae</taxon>
        <taxon>Clydaea</taxon>
    </lineage>
</organism>
<gene>
    <name evidence="2" type="ORF">HK099_003209</name>
</gene>
<evidence type="ECO:0000313" key="3">
    <source>
        <dbReference type="Proteomes" id="UP001211065"/>
    </source>
</evidence>
<feature type="compositionally biased region" description="Basic and acidic residues" evidence="1">
    <location>
        <begin position="57"/>
        <end position="75"/>
    </location>
</feature>
<sequence length="124" mass="14401">MYSAFDDDAPYQSFTVMPGSEKISDEVFYMDGDAFETDNNEKKESYSSPNRTKKIKKELFNESSSSRDTKEKNSEGESNQVVYDNQLERNYFEKKSIIVKIQFLESSCGCFKSENAFDRIIKFV</sequence>
<dbReference type="AlphaFoldDB" id="A0AAD5Y112"/>
<reference evidence="2" key="1">
    <citation type="submission" date="2020-05" db="EMBL/GenBank/DDBJ databases">
        <title>Phylogenomic resolution of chytrid fungi.</title>
        <authorList>
            <person name="Stajich J.E."/>
            <person name="Amses K."/>
            <person name="Simmons R."/>
            <person name="Seto K."/>
            <person name="Myers J."/>
            <person name="Bonds A."/>
            <person name="Quandt C.A."/>
            <person name="Barry K."/>
            <person name="Liu P."/>
            <person name="Grigoriev I."/>
            <person name="Longcore J.E."/>
            <person name="James T.Y."/>
        </authorList>
    </citation>
    <scope>NUCLEOTIDE SEQUENCE</scope>
    <source>
        <strain evidence="2">JEL0476</strain>
    </source>
</reference>
<comment type="caution">
    <text evidence="2">The sequence shown here is derived from an EMBL/GenBank/DDBJ whole genome shotgun (WGS) entry which is preliminary data.</text>
</comment>
<evidence type="ECO:0000313" key="2">
    <source>
        <dbReference type="EMBL" id="KAJ3221720.1"/>
    </source>
</evidence>
<keyword evidence="3" id="KW-1185">Reference proteome</keyword>
<proteinExistence type="predicted"/>
<evidence type="ECO:0000256" key="1">
    <source>
        <dbReference type="SAM" id="MobiDB-lite"/>
    </source>
</evidence>
<dbReference type="Proteomes" id="UP001211065">
    <property type="component" value="Unassembled WGS sequence"/>
</dbReference>
<dbReference type="EMBL" id="JADGJW010000213">
    <property type="protein sequence ID" value="KAJ3221720.1"/>
    <property type="molecule type" value="Genomic_DNA"/>
</dbReference>
<name>A0AAD5Y112_9FUNG</name>
<protein>
    <submittedName>
        <fullName evidence="2">Uncharacterized protein</fullName>
    </submittedName>
</protein>
<accession>A0AAD5Y112</accession>
<feature type="region of interest" description="Disordered" evidence="1">
    <location>
        <begin position="57"/>
        <end position="80"/>
    </location>
</feature>